<gene>
    <name evidence="3" type="ORF">PISL3812_09803</name>
</gene>
<dbReference type="PANTHER" id="PTHR33481:SF1">
    <property type="entry name" value="ENDONUCLEASE_EXONUCLEASE_PHOSPHATASE DOMAIN-CONTAINING PROTEIN-RELATED"/>
    <property type="match status" value="1"/>
</dbReference>
<dbReference type="Proteomes" id="UP000054383">
    <property type="component" value="Unassembled WGS sequence"/>
</dbReference>
<evidence type="ECO:0000313" key="4">
    <source>
        <dbReference type="Proteomes" id="UP000054383"/>
    </source>
</evidence>
<feature type="region of interest" description="Disordered" evidence="1">
    <location>
        <begin position="859"/>
        <end position="885"/>
    </location>
</feature>
<dbReference type="AlphaFoldDB" id="A0A0U1MCQ6"/>
<dbReference type="STRING" id="28573.A0A0U1MCQ6"/>
<sequence length="984" mass="109549">MKARGIPEKLLRWIEAFCSERTATILINGHTSEVRSLPQAGLPQGSPLSPILFLFFNADLVQRQIDSQGGAIAFVDDFTAWVTGPTAQSNREGIDAIINEALEWERRGGATFEAGKTAIIHFTPKAYKSEQKPFTIKGQTIEPKDHVKILGVIMDTRLKYKEHIARAASKGLEAAMELKRLRGLSPATARQLFTSTVTPVVDYASNVWMHAFKDKAVRPINRVQRIGAQAIVGTFLTVATSVAEAEAHIATAQSRFWRRAVKIWTDIPHLARNEPTSQEYRSDQEIQKIPPITVVSGCRRAEGYRNGNTGNHQPIHISTMGGANADRDSGNLRSTDRNRWINADREQNPYSGELAAMAHALGKLQGLKLYRITLLTSNKAAALTLRNPRQQSGQEHVCQIYKSIKRLRRNGNQITIRWIPTSEDNKLLGLAKEQARAATQKDAIPCAEPPRMKSTTLNIARSQVGTNKALPGKVGKHAKRVDAALPGKHTRQLYDPLSWNEASVLAQLRTGMARLNGYLYRINAAETDQHAGNMSGLEAVGIVSSIVQIADLGARVALKLCTFCHQVKQAESNIQNLSKDVSLTCSVLRQLGENMRRDDQILLYSQNAFETAQEILDECDRVFREIESAMDRDLSTFASTEFKNPFLKLSRKLNFVLKEPHLNLLRTNLDRLKDTMLLMLNVIIYMSQLRRRETETSKADQKELLKTLDRQRRKLDDSSAIVQRAVAVSPVGVFSNVPAVDPSAKDASPALYARLPELSLLPDVPDDQLNLISLEVEKYSGFIKDILERIQAAGSLLAANRHGRIKRMVLDAHATEIRMFTVDYGEKAGELCAKLCQGSLFDQVPGAILAATAEFTDDDRVTEASEKRTKKKQKQKRRGARLQEERTEEVVEQLIAFIHAENGVAPIPDVKTEQGQLDKDMASMGEEHRRVMTSLLDPNRADIELYNNTSVSEEGEPASADNVFDLKGLLSTWTTLTADELIMI</sequence>
<dbReference type="GO" id="GO:0003676">
    <property type="term" value="F:nucleic acid binding"/>
    <property type="evidence" value="ECO:0007669"/>
    <property type="project" value="InterPro"/>
</dbReference>
<feature type="compositionally biased region" description="Basic and acidic residues" evidence="1">
    <location>
        <begin position="325"/>
        <end position="335"/>
    </location>
</feature>
<dbReference type="Pfam" id="PF00078">
    <property type="entry name" value="RVT_1"/>
    <property type="match status" value="1"/>
</dbReference>
<keyword evidence="4" id="KW-1185">Reference proteome</keyword>
<name>A0A0U1MCQ6_TALIS</name>
<dbReference type="OrthoDB" id="5431013at2759"/>
<protein>
    <submittedName>
        <fullName evidence="3">Deneddylase</fullName>
    </submittedName>
</protein>
<dbReference type="PROSITE" id="PS50878">
    <property type="entry name" value="RT_POL"/>
    <property type="match status" value="1"/>
</dbReference>
<evidence type="ECO:0000259" key="2">
    <source>
        <dbReference type="PROSITE" id="PS50878"/>
    </source>
</evidence>
<dbReference type="InterPro" id="IPR036397">
    <property type="entry name" value="RNaseH_sf"/>
</dbReference>
<dbReference type="PANTHER" id="PTHR33481">
    <property type="entry name" value="REVERSE TRANSCRIPTASE"/>
    <property type="match status" value="1"/>
</dbReference>
<evidence type="ECO:0000256" key="1">
    <source>
        <dbReference type="SAM" id="MobiDB-lite"/>
    </source>
</evidence>
<dbReference type="EMBL" id="CVMT01000015">
    <property type="protein sequence ID" value="CRG92736.1"/>
    <property type="molecule type" value="Genomic_DNA"/>
</dbReference>
<organism evidence="3 4">
    <name type="scientific">Talaromyces islandicus</name>
    <name type="common">Penicillium islandicum</name>
    <dbReference type="NCBI Taxonomy" id="28573"/>
    <lineage>
        <taxon>Eukaryota</taxon>
        <taxon>Fungi</taxon>
        <taxon>Dikarya</taxon>
        <taxon>Ascomycota</taxon>
        <taxon>Pezizomycotina</taxon>
        <taxon>Eurotiomycetes</taxon>
        <taxon>Eurotiomycetidae</taxon>
        <taxon>Eurotiales</taxon>
        <taxon>Trichocomaceae</taxon>
        <taxon>Talaromyces</taxon>
        <taxon>Talaromyces sect. Islandici</taxon>
    </lineage>
</organism>
<feature type="compositionally biased region" description="Basic residues" evidence="1">
    <location>
        <begin position="868"/>
        <end position="880"/>
    </location>
</feature>
<evidence type="ECO:0000313" key="3">
    <source>
        <dbReference type="EMBL" id="CRG92736.1"/>
    </source>
</evidence>
<feature type="region of interest" description="Disordered" evidence="1">
    <location>
        <begin position="305"/>
        <end position="335"/>
    </location>
</feature>
<proteinExistence type="predicted"/>
<dbReference type="Gene3D" id="3.30.420.10">
    <property type="entry name" value="Ribonuclease H-like superfamily/Ribonuclease H"/>
    <property type="match status" value="1"/>
</dbReference>
<reference evidence="3 4" key="1">
    <citation type="submission" date="2015-04" db="EMBL/GenBank/DDBJ databases">
        <authorList>
            <person name="Syromyatnikov M.Y."/>
            <person name="Popov V.N."/>
        </authorList>
    </citation>
    <scope>NUCLEOTIDE SEQUENCE [LARGE SCALE GENOMIC DNA]</scope>
    <source>
        <strain evidence="3">WF-38-12</strain>
    </source>
</reference>
<accession>A0A0U1MCQ6</accession>
<dbReference type="InterPro" id="IPR000477">
    <property type="entry name" value="RT_dom"/>
</dbReference>
<feature type="domain" description="Reverse transcriptase" evidence="2">
    <location>
        <begin position="1"/>
        <end position="141"/>
    </location>
</feature>